<feature type="domain" description="HTH hxlR-type" evidence="4">
    <location>
        <begin position="6"/>
        <end position="101"/>
    </location>
</feature>
<keyword evidence="2" id="KW-0238">DNA-binding</keyword>
<dbReference type="GO" id="GO:0003677">
    <property type="term" value="F:DNA binding"/>
    <property type="evidence" value="ECO:0007669"/>
    <property type="project" value="UniProtKB-KW"/>
</dbReference>
<dbReference type="PANTHER" id="PTHR33204">
    <property type="entry name" value="TRANSCRIPTIONAL REGULATOR, MARR FAMILY"/>
    <property type="match status" value="1"/>
</dbReference>
<accession>A0A2A5RWV4</accession>
<dbReference type="InterPro" id="IPR036390">
    <property type="entry name" value="WH_DNA-bd_sf"/>
</dbReference>
<dbReference type="Gene3D" id="1.10.10.10">
    <property type="entry name" value="Winged helix-like DNA-binding domain superfamily/Winged helix DNA-binding domain"/>
    <property type="match status" value="1"/>
</dbReference>
<evidence type="ECO:0000259" key="4">
    <source>
        <dbReference type="PROSITE" id="PS51118"/>
    </source>
</evidence>
<dbReference type="Pfam" id="PF01638">
    <property type="entry name" value="HxlR"/>
    <property type="match status" value="1"/>
</dbReference>
<keyword evidence="3" id="KW-0804">Transcription</keyword>
<dbReference type="Proteomes" id="UP000242246">
    <property type="component" value="Unassembled WGS sequence"/>
</dbReference>
<dbReference type="InterPro" id="IPR002577">
    <property type="entry name" value="HTH_HxlR"/>
</dbReference>
<evidence type="ECO:0000256" key="1">
    <source>
        <dbReference type="ARBA" id="ARBA00023015"/>
    </source>
</evidence>
<dbReference type="AlphaFoldDB" id="A0A2A5RWV4"/>
<reference evidence="5 6" key="1">
    <citation type="submission" date="2014-12" db="EMBL/GenBank/DDBJ databases">
        <title>Draft genome sequences of 10 type strains of Lactococcus.</title>
        <authorList>
            <person name="Sun Z."/>
            <person name="Zhong Z."/>
            <person name="Liu W."/>
            <person name="Zhang W."/>
            <person name="Zhang H."/>
        </authorList>
    </citation>
    <scope>NUCLEOTIDE SEQUENCE [LARGE SCALE GENOMIC DNA]</scope>
    <source>
        <strain evidence="5 6">DSM 20686</strain>
    </source>
</reference>
<dbReference type="EMBL" id="JXJX01000012">
    <property type="protein sequence ID" value="PCS05709.1"/>
    <property type="molecule type" value="Genomic_DNA"/>
</dbReference>
<dbReference type="SUPFAM" id="SSF46785">
    <property type="entry name" value="Winged helix' DNA-binding domain"/>
    <property type="match status" value="1"/>
</dbReference>
<sequence>MTQNDCGISRLMAILGGKWQLNILWQLSKHQDIRFNQLKREVANITTVMLTRCLVTLVEYGLVNRVDYHTVPPHVTYALTDKGRELVPFLSDLNDWGKENL</sequence>
<keyword evidence="1" id="KW-0805">Transcription regulation</keyword>
<evidence type="ECO:0000313" key="6">
    <source>
        <dbReference type="Proteomes" id="UP000242246"/>
    </source>
</evidence>
<organism evidence="5 6">
    <name type="scientific">Pseudolactococcus plantarum</name>
    <dbReference type="NCBI Taxonomy" id="1365"/>
    <lineage>
        <taxon>Bacteria</taxon>
        <taxon>Bacillati</taxon>
        <taxon>Bacillota</taxon>
        <taxon>Bacilli</taxon>
        <taxon>Lactobacillales</taxon>
        <taxon>Streptococcaceae</taxon>
        <taxon>Pseudolactococcus</taxon>
    </lineage>
</organism>
<name>A0A2A5RWV4_9LACT</name>
<proteinExistence type="predicted"/>
<evidence type="ECO:0000256" key="3">
    <source>
        <dbReference type="ARBA" id="ARBA00023163"/>
    </source>
</evidence>
<dbReference type="RefSeq" id="WP_068164295.1">
    <property type="nucleotide sequence ID" value="NZ_JXJX01000012.1"/>
</dbReference>
<gene>
    <name evidence="5" type="ORF">RU87_GL000419</name>
</gene>
<dbReference type="PROSITE" id="PS51118">
    <property type="entry name" value="HTH_HXLR"/>
    <property type="match status" value="1"/>
</dbReference>
<keyword evidence="6" id="KW-1185">Reference proteome</keyword>
<evidence type="ECO:0000256" key="2">
    <source>
        <dbReference type="ARBA" id="ARBA00023125"/>
    </source>
</evidence>
<dbReference type="STRING" id="1348632.GCA_001591745_01614"/>
<protein>
    <submittedName>
        <fullName evidence="5">Phage integrase family site-specific recombinase</fullName>
    </submittedName>
</protein>
<comment type="caution">
    <text evidence="5">The sequence shown here is derived from an EMBL/GenBank/DDBJ whole genome shotgun (WGS) entry which is preliminary data.</text>
</comment>
<dbReference type="PANTHER" id="PTHR33204:SF29">
    <property type="entry name" value="TRANSCRIPTIONAL REGULATOR"/>
    <property type="match status" value="1"/>
</dbReference>
<evidence type="ECO:0000313" key="5">
    <source>
        <dbReference type="EMBL" id="PCS05709.1"/>
    </source>
</evidence>
<dbReference type="OrthoDB" id="9791143at2"/>
<dbReference type="InterPro" id="IPR036388">
    <property type="entry name" value="WH-like_DNA-bd_sf"/>
</dbReference>